<dbReference type="SMART" id="SM00387">
    <property type="entry name" value="HATPase_c"/>
    <property type="match status" value="1"/>
</dbReference>
<dbReference type="EMBL" id="PDEQ01000011">
    <property type="protein sequence ID" value="PEN11190.1"/>
    <property type="molecule type" value="Genomic_DNA"/>
</dbReference>
<dbReference type="Pfam" id="PF13188">
    <property type="entry name" value="PAS_8"/>
    <property type="match status" value="1"/>
</dbReference>
<evidence type="ECO:0000256" key="4">
    <source>
        <dbReference type="ARBA" id="ARBA00022679"/>
    </source>
</evidence>
<reference evidence="9 10" key="1">
    <citation type="submission" date="2017-10" db="EMBL/GenBank/DDBJ databases">
        <title>Draft genome of Longibacter Salinarum.</title>
        <authorList>
            <person name="Goh K.M."/>
            <person name="Shamsir M.S."/>
            <person name="Lim S.W."/>
        </authorList>
    </citation>
    <scope>NUCLEOTIDE SEQUENCE [LARGE SCALE GENOMIC DNA]</scope>
    <source>
        <strain evidence="9 10">KCTC 52045</strain>
    </source>
</reference>
<evidence type="ECO:0000313" key="9">
    <source>
        <dbReference type="EMBL" id="PEN11190.1"/>
    </source>
</evidence>
<organism evidence="9 10">
    <name type="scientific">Longibacter salinarum</name>
    <dbReference type="NCBI Taxonomy" id="1850348"/>
    <lineage>
        <taxon>Bacteria</taxon>
        <taxon>Pseudomonadati</taxon>
        <taxon>Rhodothermota</taxon>
        <taxon>Rhodothermia</taxon>
        <taxon>Rhodothermales</taxon>
        <taxon>Salisaetaceae</taxon>
        <taxon>Longibacter</taxon>
    </lineage>
</organism>
<dbReference type="Gene3D" id="3.30.565.10">
    <property type="entry name" value="Histidine kinase-like ATPase, C-terminal domain"/>
    <property type="match status" value="1"/>
</dbReference>
<dbReference type="InterPro" id="IPR036890">
    <property type="entry name" value="HATPase_C_sf"/>
</dbReference>
<dbReference type="PANTHER" id="PTHR43304:SF1">
    <property type="entry name" value="PAC DOMAIN-CONTAINING PROTEIN"/>
    <property type="match status" value="1"/>
</dbReference>
<keyword evidence="5" id="KW-0418">Kinase</keyword>
<evidence type="ECO:0000259" key="7">
    <source>
        <dbReference type="PROSITE" id="PS50112"/>
    </source>
</evidence>
<dbReference type="EC" id="2.7.13.3" evidence="2"/>
<gene>
    <name evidence="9" type="ORF">CRI94_16510</name>
</gene>
<dbReference type="Pfam" id="PF02518">
    <property type="entry name" value="HATPase_c"/>
    <property type="match status" value="1"/>
</dbReference>
<keyword evidence="3" id="KW-0597">Phosphoprotein</keyword>
<dbReference type="PROSITE" id="PS50109">
    <property type="entry name" value="HIS_KIN"/>
    <property type="match status" value="1"/>
</dbReference>
<feature type="domain" description="PAS" evidence="7">
    <location>
        <begin position="282"/>
        <end position="321"/>
    </location>
</feature>
<dbReference type="CDD" id="cd00082">
    <property type="entry name" value="HisKA"/>
    <property type="match status" value="1"/>
</dbReference>
<dbReference type="InterPro" id="IPR004358">
    <property type="entry name" value="Sig_transdc_His_kin-like_C"/>
</dbReference>
<dbReference type="SMART" id="SM00091">
    <property type="entry name" value="PAS"/>
    <property type="match status" value="4"/>
</dbReference>
<dbReference type="InterPro" id="IPR005467">
    <property type="entry name" value="His_kinase_dom"/>
</dbReference>
<feature type="domain" description="PAS" evidence="7">
    <location>
        <begin position="179"/>
        <end position="224"/>
    </location>
</feature>
<feature type="domain" description="PAC" evidence="8">
    <location>
        <begin position="228"/>
        <end position="281"/>
    </location>
</feature>
<dbReference type="CDD" id="cd00130">
    <property type="entry name" value="PAS"/>
    <property type="match status" value="3"/>
</dbReference>
<evidence type="ECO:0000313" key="10">
    <source>
        <dbReference type="Proteomes" id="UP000220102"/>
    </source>
</evidence>
<dbReference type="PROSITE" id="PS50112">
    <property type="entry name" value="PAS"/>
    <property type="match status" value="3"/>
</dbReference>
<dbReference type="SMART" id="SM00086">
    <property type="entry name" value="PAC"/>
    <property type="match status" value="2"/>
</dbReference>
<evidence type="ECO:0000256" key="2">
    <source>
        <dbReference type="ARBA" id="ARBA00012438"/>
    </source>
</evidence>
<dbReference type="OrthoDB" id="9796457at2"/>
<dbReference type="InterPro" id="IPR003594">
    <property type="entry name" value="HATPase_dom"/>
</dbReference>
<dbReference type="InterPro" id="IPR013655">
    <property type="entry name" value="PAS_fold_3"/>
</dbReference>
<evidence type="ECO:0000259" key="6">
    <source>
        <dbReference type="PROSITE" id="PS50109"/>
    </source>
</evidence>
<accession>A0A2A8CTX3</accession>
<dbReference type="AlphaFoldDB" id="A0A2A8CTX3"/>
<dbReference type="Proteomes" id="UP000220102">
    <property type="component" value="Unassembled WGS sequence"/>
</dbReference>
<dbReference type="PROSITE" id="PS50113">
    <property type="entry name" value="PAC"/>
    <property type="match status" value="2"/>
</dbReference>
<evidence type="ECO:0000256" key="5">
    <source>
        <dbReference type="ARBA" id="ARBA00022777"/>
    </source>
</evidence>
<dbReference type="SUPFAM" id="SSF47384">
    <property type="entry name" value="Homodimeric domain of signal transducing histidine kinase"/>
    <property type="match status" value="1"/>
</dbReference>
<feature type="domain" description="Histidine kinase" evidence="6">
    <location>
        <begin position="585"/>
        <end position="812"/>
    </location>
</feature>
<dbReference type="InterPro" id="IPR003661">
    <property type="entry name" value="HisK_dim/P_dom"/>
</dbReference>
<dbReference type="InterPro" id="IPR036097">
    <property type="entry name" value="HisK_dim/P_sf"/>
</dbReference>
<feature type="domain" description="PAC" evidence="8">
    <location>
        <begin position="516"/>
        <end position="567"/>
    </location>
</feature>
<dbReference type="InterPro" id="IPR001610">
    <property type="entry name" value="PAC"/>
</dbReference>
<dbReference type="NCBIfam" id="TIGR00229">
    <property type="entry name" value="sensory_box"/>
    <property type="match status" value="3"/>
</dbReference>
<dbReference type="PRINTS" id="PR00344">
    <property type="entry name" value="BCTRLSENSOR"/>
</dbReference>
<proteinExistence type="predicted"/>
<evidence type="ECO:0000256" key="1">
    <source>
        <dbReference type="ARBA" id="ARBA00000085"/>
    </source>
</evidence>
<dbReference type="SUPFAM" id="SSF55874">
    <property type="entry name" value="ATPase domain of HSP90 chaperone/DNA topoisomerase II/histidine kinase"/>
    <property type="match status" value="1"/>
</dbReference>
<keyword evidence="10" id="KW-1185">Reference proteome</keyword>
<dbReference type="PANTHER" id="PTHR43304">
    <property type="entry name" value="PHYTOCHROME-LIKE PROTEIN CPH1"/>
    <property type="match status" value="1"/>
</dbReference>
<comment type="catalytic activity">
    <reaction evidence="1">
        <text>ATP + protein L-histidine = ADP + protein N-phospho-L-histidine.</text>
        <dbReference type="EC" id="2.7.13.3"/>
    </reaction>
</comment>
<dbReference type="SUPFAM" id="SSF55785">
    <property type="entry name" value="PYP-like sensor domain (PAS domain)"/>
    <property type="match status" value="3"/>
</dbReference>
<evidence type="ECO:0000256" key="3">
    <source>
        <dbReference type="ARBA" id="ARBA00022553"/>
    </source>
</evidence>
<dbReference type="InterPro" id="IPR000700">
    <property type="entry name" value="PAS-assoc_C"/>
</dbReference>
<dbReference type="GO" id="GO:0000155">
    <property type="term" value="F:phosphorelay sensor kinase activity"/>
    <property type="evidence" value="ECO:0007669"/>
    <property type="project" value="InterPro"/>
</dbReference>
<feature type="domain" description="PAS" evidence="7">
    <location>
        <begin position="442"/>
        <end position="512"/>
    </location>
</feature>
<evidence type="ECO:0000259" key="8">
    <source>
        <dbReference type="PROSITE" id="PS50113"/>
    </source>
</evidence>
<dbReference type="InterPro" id="IPR000014">
    <property type="entry name" value="PAS"/>
</dbReference>
<dbReference type="Pfam" id="PF00512">
    <property type="entry name" value="HisKA"/>
    <property type="match status" value="1"/>
</dbReference>
<dbReference type="SMART" id="SM00388">
    <property type="entry name" value="HisKA"/>
    <property type="match status" value="1"/>
</dbReference>
<dbReference type="Gene3D" id="1.10.287.130">
    <property type="match status" value="1"/>
</dbReference>
<name>A0A2A8CTX3_9BACT</name>
<keyword evidence="4" id="KW-0808">Transferase</keyword>
<comment type="caution">
    <text evidence="9">The sequence shown here is derived from an EMBL/GenBank/DDBJ whole genome shotgun (WGS) entry which is preliminary data.</text>
</comment>
<protein>
    <recommendedName>
        <fullName evidence="2">histidine kinase</fullName>
        <ecNumber evidence="2">2.7.13.3</ecNumber>
    </recommendedName>
</protein>
<dbReference type="InterPro" id="IPR052162">
    <property type="entry name" value="Sensor_kinase/Photoreceptor"/>
</dbReference>
<dbReference type="Gene3D" id="3.30.450.20">
    <property type="entry name" value="PAS domain"/>
    <property type="match status" value="4"/>
</dbReference>
<sequence length="813" mass="90994">MDTAGRHARGSSMEESVLSVSRVLRRWSLPEPCYYPRQSKREAVFILDSNRCFSHVEPEASHLLGRPIEMLVGTPSSEVPILASPGFASACDRAQDGEPAGVDVSSPSGVRQLHLRLYPAGEGIAIYSRRCVDAWSSLPRRVEDESFALDNEEVHLKMAIDGADLGAWEVYFETGRAVYTERWAEILGYTLDEVENHADFFFDHVHPADQPRVRKAIESCIERETEMMDITIRMRHKDGAWRWVVDRGRIVKRAPDGSPLLMVGTHMDVTEAHRAQRNLRRERDLLQRIFDASPAAIIVFNAEGDLVRVSERAKEVLGIAPRVVDNVAYNDPFWEIRDVDGNRIPDEDLPFARVMRMGQSVYDLEHTITRSDGSERLLSINGAPLFDEPVDERGWIDRSDSVASRQTQTVGSTQYSNEPTRAVFVLEDITEKRRMETALRRSEERFRAVVEQAVDVVAIIDPDATFTYLSPSIERVTGYPRAHLLGRNGLAIVHPEDVSRFEAAFENALLDSSQTVDVEGRYRHQNGEWRYLSIRGRQILSESGRQQILANMRDTTEEQQRREALVAAKELAEKNSRLKSAMLANISHEIRTPLTSIIGFSEILSSAGLPAPLDKFSRHIERSGNRLLQTLDAILDLSKLEAGVVDPHVESVRLRHVAEEVAGDLQPQAQAGEIDLRAQCESVQMETDPGLLYRTLVNLAANAIKFTEPGGKITIRGRQTRPVDGNHANTDPNEASVLITVEDTGVGMDSGFLTRAFDAFEQESTGTARHFEGSGLGLALVQKYVSLLEGTVWIESEKGEGTTVFIRLPKRMS</sequence>
<dbReference type="Pfam" id="PF08447">
    <property type="entry name" value="PAS_3"/>
    <property type="match status" value="2"/>
</dbReference>
<dbReference type="InterPro" id="IPR035965">
    <property type="entry name" value="PAS-like_dom_sf"/>
</dbReference>